<dbReference type="Gene3D" id="2.40.30.10">
    <property type="entry name" value="Translation factors"/>
    <property type="match status" value="1"/>
</dbReference>
<dbReference type="InterPro" id="IPR036010">
    <property type="entry name" value="2Fe-2S_ferredoxin-like_sf"/>
</dbReference>
<reference evidence="9 10" key="1">
    <citation type="submission" date="2018-05" db="EMBL/GenBank/DDBJ databases">
        <title>Genomic Encyclopedia of Type Strains, Phase IV (KMG-V): Genome sequencing to study the core and pangenomes of soil and plant-associated prokaryotes.</title>
        <authorList>
            <person name="Whitman W."/>
        </authorList>
    </citation>
    <scope>NUCLEOTIDE SEQUENCE [LARGE SCALE GENOMIC DNA]</scope>
    <source>
        <strain evidence="9 10">SCZa-39</strain>
    </source>
</reference>
<dbReference type="SUPFAM" id="SSF63380">
    <property type="entry name" value="Riboflavin synthase domain-like"/>
    <property type="match status" value="1"/>
</dbReference>
<accession>A0ABX5K8A5</accession>
<dbReference type="InterPro" id="IPR017938">
    <property type="entry name" value="Riboflavin_synthase-like_b-brl"/>
</dbReference>
<dbReference type="SUPFAM" id="SSF54292">
    <property type="entry name" value="2Fe-2S ferredoxin-like"/>
    <property type="match status" value="1"/>
</dbReference>
<dbReference type="CDD" id="cd06185">
    <property type="entry name" value="PDR_like"/>
    <property type="match status" value="1"/>
</dbReference>
<name>A0ABX5K8A5_9BURK</name>
<evidence type="ECO:0000256" key="3">
    <source>
        <dbReference type="ARBA" id="ARBA00022723"/>
    </source>
</evidence>
<protein>
    <submittedName>
        <fullName evidence="9">Vanillate O-demethylase ferredoxin subunit</fullName>
    </submittedName>
</protein>
<evidence type="ECO:0000256" key="4">
    <source>
        <dbReference type="ARBA" id="ARBA00023002"/>
    </source>
</evidence>
<keyword evidence="5" id="KW-0408">Iron</keyword>
<keyword evidence="3" id="KW-0479">Metal-binding</keyword>
<dbReference type="Gene3D" id="3.10.20.30">
    <property type="match status" value="1"/>
</dbReference>
<dbReference type="InterPro" id="IPR001041">
    <property type="entry name" value="2Fe-2S_ferredoxin-type"/>
</dbReference>
<evidence type="ECO:0000256" key="1">
    <source>
        <dbReference type="ARBA" id="ARBA00022630"/>
    </source>
</evidence>
<evidence type="ECO:0000259" key="7">
    <source>
        <dbReference type="PROSITE" id="PS51085"/>
    </source>
</evidence>
<evidence type="ECO:0000313" key="10">
    <source>
        <dbReference type="Proteomes" id="UP000245712"/>
    </source>
</evidence>
<dbReference type="PANTHER" id="PTHR47354:SF1">
    <property type="entry name" value="CARNITINE MONOOXYGENASE REDUCTASE SUBUNIT"/>
    <property type="match status" value="1"/>
</dbReference>
<organism evidence="9 10">
    <name type="scientific">Paraburkholderia unamae</name>
    <dbReference type="NCBI Taxonomy" id="219649"/>
    <lineage>
        <taxon>Bacteria</taxon>
        <taxon>Pseudomonadati</taxon>
        <taxon>Pseudomonadota</taxon>
        <taxon>Betaproteobacteria</taxon>
        <taxon>Burkholderiales</taxon>
        <taxon>Burkholderiaceae</taxon>
        <taxon>Paraburkholderia</taxon>
    </lineage>
</organism>
<feature type="domain" description="2Fe-2S ferredoxin-type" evidence="7">
    <location>
        <begin position="232"/>
        <end position="317"/>
    </location>
</feature>
<dbReference type="Pfam" id="PF00111">
    <property type="entry name" value="Fer2"/>
    <property type="match status" value="1"/>
</dbReference>
<sequence length="317" mass="33734">MKLIVERVDNATPEIRVFRLVRADGAPLPPYEPGAHVDVTGPTGVTRQYSLCGAPDDASGYTIAVKRESASRGGSAALHERVAPGAELEVGAPRNLFRLVEAASEHILVGAGIGITPLMSFAYRLCAQRAPFTLHYFARSREAAAFVPLLESGDFAANVRFHYGVAPDRMADALSGCIAPARQAAQVYTCGPAPFMQAVVDQVEATRADCAVHLEHFGATQAAAQDGDDRPFTVEIASSGDVLCVPANERLVDVLLRAGIAVDTSCREGICGTCVVPVLDGEPDHRDHCLSKKEKAANDQICACVSRARSERLLLDL</sequence>
<evidence type="ECO:0000256" key="2">
    <source>
        <dbReference type="ARBA" id="ARBA00022714"/>
    </source>
</evidence>
<evidence type="ECO:0000256" key="5">
    <source>
        <dbReference type="ARBA" id="ARBA00023004"/>
    </source>
</evidence>
<dbReference type="InterPro" id="IPR039261">
    <property type="entry name" value="FNR_nucleotide-bd"/>
</dbReference>
<evidence type="ECO:0000313" key="9">
    <source>
        <dbReference type="EMBL" id="PVX70767.1"/>
    </source>
</evidence>
<dbReference type="Proteomes" id="UP000245712">
    <property type="component" value="Unassembled WGS sequence"/>
</dbReference>
<keyword evidence="2" id="KW-0001">2Fe-2S</keyword>
<gene>
    <name evidence="9" type="ORF">C7402_13571</name>
</gene>
<dbReference type="InterPro" id="IPR050415">
    <property type="entry name" value="MRET"/>
</dbReference>
<feature type="domain" description="FAD-binding FR-type" evidence="8">
    <location>
        <begin position="1"/>
        <end position="100"/>
    </location>
</feature>
<dbReference type="PANTHER" id="PTHR47354">
    <property type="entry name" value="NADH OXIDOREDUCTASE HCR"/>
    <property type="match status" value="1"/>
</dbReference>
<dbReference type="SUPFAM" id="SSF52343">
    <property type="entry name" value="Ferredoxin reductase-like, C-terminal NADP-linked domain"/>
    <property type="match status" value="1"/>
</dbReference>
<dbReference type="PROSITE" id="PS51384">
    <property type="entry name" value="FAD_FR"/>
    <property type="match status" value="1"/>
</dbReference>
<keyword evidence="1" id="KW-0285">Flavoprotein</keyword>
<dbReference type="PROSITE" id="PS00197">
    <property type="entry name" value="2FE2S_FER_1"/>
    <property type="match status" value="1"/>
</dbReference>
<keyword evidence="10" id="KW-1185">Reference proteome</keyword>
<comment type="caution">
    <text evidence="9">The sequence shown here is derived from an EMBL/GenBank/DDBJ whole genome shotgun (WGS) entry which is preliminary data.</text>
</comment>
<dbReference type="Gene3D" id="3.40.50.80">
    <property type="entry name" value="Nucleotide-binding domain of ferredoxin-NADP reductase (FNR) module"/>
    <property type="match status" value="1"/>
</dbReference>
<evidence type="ECO:0000259" key="8">
    <source>
        <dbReference type="PROSITE" id="PS51384"/>
    </source>
</evidence>
<proteinExistence type="predicted"/>
<dbReference type="PROSITE" id="PS51085">
    <property type="entry name" value="2FE2S_FER_2"/>
    <property type="match status" value="1"/>
</dbReference>
<keyword evidence="6" id="KW-0411">Iron-sulfur</keyword>
<dbReference type="InterPro" id="IPR017927">
    <property type="entry name" value="FAD-bd_FR_type"/>
</dbReference>
<dbReference type="InterPro" id="IPR012675">
    <property type="entry name" value="Beta-grasp_dom_sf"/>
</dbReference>
<dbReference type="CDD" id="cd00207">
    <property type="entry name" value="fer2"/>
    <property type="match status" value="1"/>
</dbReference>
<keyword evidence="4" id="KW-0560">Oxidoreductase</keyword>
<evidence type="ECO:0000256" key="6">
    <source>
        <dbReference type="ARBA" id="ARBA00023014"/>
    </source>
</evidence>
<dbReference type="PRINTS" id="PR00409">
    <property type="entry name" value="PHDIOXRDTASE"/>
</dbReference>
<dbReference type="RefSeq" id="WP_116614711.1">
    <property type="nucleotide sequence ID" value="NZ_CAJZAT010000079.1"/>
</dbReference>
<dbReference type="EMBL" id="QEOB01000035">
    <property type="protein sequence ID" value="PVX70767.1"/>
    <property type="molecule type" value="Genomic_DNA"/>
</dbReference>
<dbReference type="InterPro" id="IPR006058">
    <property type="entry name" value="2Fe2S_fd_BS"/>
</dbReference>